<evidence type="ECO:0000256" key="1">
    <source>
        <dbReference type="SAM" id="Phobius"/>
    </source>
</evidence>
<accession>A0A8T3VPJ3</accession>
<keyword evidence="1" id="KW-0472">Membrane</keyword>
<proteinExistence type="predicted"/>
<name>A0A8T3VPJ3_9EURY</name>
<organism evidence="2 3">
    <name type="scientific">Methanobrevibacter millerae</name>
    <dbReference type="NCBI Taxonomy" id="230361"/>
    <lineage>
        <taxon>Archaea</taxon>
        <taxon>Methanobacteriati</taxon>
        <taxon>Methanobacteriota</taxon>
        <taxon>Methanomada group</taxon>
        <taxon>Methanobacteria</taxon>
        <taxon>Methanobacteriales</taxon>
        <taxon>Methanobacteriaceae</taxon>
        <taxon>Methanobrevibacter</taxon>
    </lineage>
</organism>
<dbReference type="EMBL" id="SUTF01000002">
    <property type="protein sequence ID" value="MBE6509895.1"/>
    <property type="molecule type" value="Genomic_DNA"/>
</dbReference>
<protein>
    <submittedName>
        <fullName evidence="2">Uncharacterized protein</fullName>
    </submittedName>
</protein>
<keyword evidence="1" id="KW-0812">Transmembrane</keyword>
<evidence type="ECO:0000313" key="3">
    <source>
        <dbReference type="Proteomes" id="UP000713479"/>
    </source>
</evidence>
<sequence>MKKFLSVALKFQWKTILIIFALIIVQTLFQMEIIDLFSKALSGVKNKNIDLLIKSDYIC</sequence>
<reference evidence="2" key="1">
    <citation type="submission" date="2019-04" db="EMBL/GenBank/DDBJ databases">
        <title>Evolution of Biomass-Degrading Anaerobic Consortia Revealed by Metagenomics.</title>
        <authorList>
            <person name="Peng X."/>
        </authorList>
    </citation>
    <scope>NUCLEOTIDE SEQUENCE</scope>
    <source>
        <strain evidence="2">SIG13</strain>
    </source>
</reference>
<dbReference type="AlphaFoldDB" id="A0A8T3VPJ3"/>
<gene>
    <name evidence="2" type="ORF">E7Z74_01290</name>
</gene>
<evidence type="ECO:0000313" key="2">
    <source>
        <dbReference type="EMBL" id="MBE6509895.1"/>
    </source>
</evidence>
<feature type="transmembrane region" description="Helical" evidence="1">
    <location>
        <begin position="12"/>
        <end position="29"/>
    </location>
</feature>
<dbReference type="Proteomes" id="UP000713479">
    <property type="component" value="Unassembled WGS sequence"/>
</dbReference>
<keyword evidence="1" id="KW-1133">Transmembrane helix</keyword>
<comment type="caution">
    <text evidence="2">The sequence shown here is derived from an EMBL/GenBank/DDBJ whole genome shotgun (WGS) entry which is preliminary data.</text>
</comment>